<dbReference type="AlphaFoldDB" id="A0A956LY87"/>
<dbReference type="Pfam" id="PF02601">
    <property type="entry name" value="Exonuc_VII_L"/>
    <property type="match status" value="1"/>
</dbReference>
<dbReference type="Proteomes" id="UP000697710">
    <property type="component" value="Unassembled WGS sequence"/>
</dbReference>
<evidence type="ECO:0000259" key="7">
    <source>
        <dbReference type="Pfam" id="PF02601"/>
    </source>
</evidence>
<evidence type="ECO:0000259" key="8">
    <source>
        <dbReference type="Pfam" id="PF13742"/>
    </source>
</evidence>
<comment type="caution">
    <text evidence="9">The sequence shown here is derived from an EMBL/GenBank/DDBJ whole genome shotgun (WGS) entry which is preliminary data.</text>
</comment>
<reference evidence="9" key="2">
    <citation type="journal article" date="2021" name="Microbiome">
        <title>Successional dynamics and alternative stable states in a saline activated sludge microbial community over 9 years.</title>
        <authorList>
            <person name="Wang Y."/>
            <person name="Ye J."/>
            <person name="Ju F."/>
            <person name="Liu L."/>
            <person name="Boyd J.A."/>
            <person name="Deng Y."/>
            <person name="Parks D.H."/>
            <person name="Jiang X."/>
            <person name="Yin X."/>
            <person name="Woodcroft B.J."/>
            <person name="Tyson G.W."/>
            <person name="Hugenholtz P."/>
            <person name="Polz M.F."/>
            <person name="Zhang T."/>
        </authorList>
    </citation>
    <scope>NUCLEOTIDE SEQUENCE</scope>
    <source>
        <strain evidence="9">HKST-UBA01</strain>
    </source>
</reference>
<feature type="domain" description="OB-fold nucleic acid binding" evidence="8">
    <location>
        <begin position="6"/>
        <end position="98"/>
    </location>
</feature>
<feature type="domain" description="Exonuclease VII large subunit C-terminal" evidence="7">
    <location>
        <begin position="122"/>
        <end position="434"/>
    </location>
</feature>
<keyword evidence="4 5" id="KW-0269">Exonuclease</keyword>
<dbReference type="GO" id="GO:0009318">
    <property type="term" value="C:exodeoxyribonuclease VII complex"/>
    <property type="evidence" value="ECO:0007669"/>
    <property type="project" value="UniProtKB-UniRule"/>
</dbReference>
<comment type="subunit">
    <text evidence="5">Heterooligomer composed of large and small subunits.</text>
</comment>
<comment type="catalytic activity">
    <reaction evidence="5 6">
        <text>Exonucleolytic cleavage in either 5'- to 3'- or 3'- to 5'-direction to yield nucleoside 5'-phosphates.</text>
        <dbReference type="EC" id="3.1.11.6"/>
    </reaction>
</comment>
<keyword evidence="1 5" id="KW-0963">Cytoplasm</keyword>
<dbReference type="InterPro" id="IPR003753">
    <property type="entry name" value="Exonuc_VII_L"/>
</dbReference>
<evidence type="ECO:0000256" key="4">
    <source>
        <dbReference type="ARBA" id="ARBA00022839"/>
    </source>
</evidence>
<proteinExistence type="inferred from homology"/>
<dbReference type="HAMAP" id="MF_00378">
    <property type="entry name" value="Exonuc_7_L"/>
    <property type="match status" value="1"/>
</dbReference>
<dbReference type="InterPro" id="IPR025824">
    <property type="entry name" value="OB-fold_nuc-bd_dom"/>
</dbReference>
<evidence type="ECO:0000256" key="1">
    <source>
        <dbReference type="ARBA" id="ARBA00022490"/>
    </source>
</evidence>
<dbReference type="GO" id="GO:0005737">
    <property type="term" value="C:cytoplasm"/>
    <property type="evidence" value="ECO:0007669"/>
    <property type="project" value="UniProtKB-SubCell"/>
</dbReference>
<evidence type="ECO:0000256" key="6">
    <source>
        <dbReference type="RuleBase" id="RU004355"/>
    </source>
</evidence>
<dbReference type="NCBIfam" id="TIGR00237">
    <property type="entry name" value="xseA"/>
    <property type="match status" value="1"/>
</dbReference>
<gene>
    <name evidence="5" type="primary">xseA</name>
    <name evidence="9" type="ORF">KC729_08130</name>
</gene>
<dbReference type="GO" id="GO:0008855">
    <property type="term" value="F:exodeoxyribonuclease VII activity"/>
    <property type="evidence" value="ECO:0007669"/>
    <property type="project" value="UniProtKB-UniRule"/>
</dbReference>
<dbReference type="PANTHER" id="PTHR30008:SF0">
    <property type="entry name" value="EXODEOXYRIBONUCLEASE 7 LARGE SUBUNIT"/>
    <property type="match status" value="1"/>
</dbReference>
<keyword evidence="2 5" id="KW-0540">Nuclease</keyword>
<name>A0A956LY87_UNCEI</name>
<evidence type="ECO:0000256" key="2">
    <source>
        <dbReference type="ARBA" id="ARBA00022722"/>
    </source>
</evidence>
<evidence type="ECO:0000256" key="3">
    <source>
        <dbReference type="ARBA" id="ARBA00022801"/>
    </source>
</evidence>
<evidence type="ECO:0000313" key="10">
    <source>
        <dbReference type="Proteomes" id="UP000697710"/>
    </source>
</evidence>
<keyword evidence="3 5" id="KW-0378">Hydrolase</keyword>
<dbReference type="PANTHER" id="PTHR30008">
    <property type="entry name" value="EXODEOXYRIBONUCLEASE 7 LARGE SUBUNIT"/>
    <property type="match status" value="1"/>
</dbReference>
<reference evidence="9" key="1">
    <citation type="submission" date="2020-04" db="EMBL/GenBank/DDBJ databases">
        <authorList>
            <person name="Zhang T."/>
        </authorList>
    </citation>
    <scope>NUCLEOTIDE SEQUENCE</scope>
    <source>
        <strain evidence="9">HKST-UBA01</strain>
    </source>
</reference>
<organism evidence="9 10">
    <name type="scientific">Eiseniibacteriota bacterium</name>
    <dbReference type="NCBI Taxonomy" id="2212470"/>
    <lineage>
        <taxon>Bacteria</taxon>
        <taxon>Candidatus Eiseniibacteriota</taxon>
    </lineage>
</organism>
<evidence type="ECO:0000313" key="9">
    <source>
        <dbReference type="EMBL" id="MCA9727636.1"/>
    </source>
</evidence>
<dbReference type="GO" id="GO:0003676">
    <property type="term" value="F:nucleic acid binding"/>
    <property type="evidence" value="ECO:0007669"/>
    <property type="project" value="InterPro"/>
</dbReference>
<comment type="function">
    <text evidence="5">Bidirectionally degrades single-stranded DNA into large acid-insoluble oligonucleotides, which are then degraded further into small acid-soluble oligonucleotides.</text>
</comment>
<evidence type="ECO:0000256" key="5">
    <source>
        <dbReference type="HAMAP-Rule" id="MF_00378"/>
    </source>
</evidence>
<dbReference type="InterPro" id="IPR020579">
    <property type="entry name" value="Exonuc_VII_lsu_C"/>
</dbReference>
<dbReference type="EC" id="3.1.11.6" evidence="5"/>
<protein>
    <recommendedName>
        <fullName evidence="5">Exodeoxyribonuclease 7 large subunit</fullName>
        <ecNumber evidence="5">3.1.11.6</ecNumber>
    </recommendedName>
    <alternativeName>
        <fullName evidence="5">Exodeoxyribonuclease VII large subunit</fullName>
        <shortName evidence="5">Exonuclease VII large subunit</shortName>
    </alternativeName>
</protein>
<dbReference type="CDD" id="cd04489">
    <property type="entry name" value="ExoVII_LU_OBF"/>
    <property type="match status" value="1"/>
</dbReference>
<comment type="subcellular location">
    <subcellularLocation>
        <location evidence="5 6">Cytoplasm</location>
    </subcellularLocation>
</comment>
<comment type="similarity">
    <text evidence="5 6">Belongs to the XseA family.</text>
</comment>
<dbReference type="EMBL" id="JAGQHR010000204">
    <property type="protein sequence ID" value="MCA9727636.1"/>
    <property type="molecule type" value="Genomic_DNA"/>
</dbReference>
<dbReference type="Pfam" id="PF13742">
    <property type="entry name" value="tRNA_anti_2"/>
    <property type="match status" value="1"/>
</dbReference>
<dbReference type="GO" id="GO:0006308">
    <property type="term" value="P:DNA catabolic process"/>
    <property type="evidence" value="ECO:0007669"/>
    <property type="project" value="UniProtKB-UniRule"/>
</dbReference>
<accession>A0A956LY87</accession>
<sequence length="447" mass="50384">MDLPILSVGDLTRRIKELLEEEIARVWVEGEISGWKRHQSGHAYFTLKDERAVVRAVIWASTLARMRLQPANGQRVRVLGRISVYEARGEYQLYVDRVVPAGEGDLQAAFLELKARLEAEGLFDPRRKRRLPRFPRRIGIVTSPTGAALRDFVRILRRRWPVSRVYLWPAAVQGVEATGALVEGIEEMDRLGFDLLVVGRGGGSLEDLWAFNEEVVARALADCRTPVVSAVGHEIDFTIADFVADVRAATPSHAAELVAPDRDELLRFLQREGRALAQGAKHRLERAGRRLDRVRLRPTLVDPGVLLRDRRLSIDRLDERLLAAQRARLQETHRRVQATRERLRRFEPDRRLAAFRTTLAVLERRLRGITGTLENRRSRVELAGARLRALGPRAVLARGYGIVRSERGAIVRGAEEVAVGTRVEVVLHRGSLECSVEGRTLAAEDLS</sequence>